<evidence type="ECO:0000313" key="1">
    <source>
        <dbReference type="EMBL" id="GAA1838576.1"/>
    </source>
</evidence>
<comment type="caution">
    <text evidence="1">The sequence shown here is derived from an EMBL/GenBank/DDBJ whole genome shotgun (WGS) entry which is preliminary data.</text>
</comment>
<protein>
    <recommendedName>
        <fullName evidence="3">Phosphoribosyltransferase domain-containing protein</fullName>
    </recommendedName>
</protein>
<evidence type="ECO:0000313" key="2">
    <source>
        <dbReference type="Proteomes" id="UP001501746"/>
    </source>
</evidence>
<dbReference type="InterPro" id="IPR029057">
    <property type="entry name" value="PRTase-like"/>
</dbReference>
<reference evidence="2" key="1">
    <citation type="journal article" date="2019" name="Int. J. Syst. Evol. Microbiol.">
        <title>The Global Catalogue of Microorganisms (GCM) 10K type strain sequencing project: providing services to taxonomists for standard genome sequencing and annotation.</title>
        <authorList>
            <consortium name="The Broad Institute Genomics Platform"/>
            <consortium name="The Broad Institute Genome Sequencing Center for Infectious Disease"/>
            <person name="Wu L."/>
            <person name="Ma J."/>
        </authorList>
    </citation>
    <scope>NUCLEOTIDE SEQUENCE [LARGE SCALE GENOMIC DNA]</scope>
    <source>
        <strain evidence="2">JCM 14323</strain>
    </source>
</reference>
<name>A0ABP4Z2Z9_9MICO</name>
<keyword evidence="2" id="KW-1185">Reference proteome</keyword>
<proteinExistence type="predicted"/>
<dbReference type="InterPro" id="IPR000836">
    <property type="entry name" value="PRTase_dom"/>
</dbReference>
<gene>
    <name evidence="1" type="ORF">GCM10009750_25350</name>
</gene>
<dbReference type="CDD" id="cd06223">
    <property type="entry name" value="PRTases_typeI"/>
    <property type="match status" value="1"/>
</dbReference>
<sequence length="259" mass="27750">MTAAGVPPALQPVDDLATRTLTPLLVTPVRLPLITCAVCTEPTGGSEYCAACRAARNSWPTSLADWVVPLTYASDTATPQIRNALRQYKDGWDEPTRGAAFSPLTYLLWQFLTRHSHCLEAAAGGSIDGYVIVPSGRATPRQGGHPIEGFAPYFPWPRMNIQRVTDAPSRSIAPLSLYVPDDVSGKRILIFDDTWTTGASAQGVSAALKREGAASTVILVLGRWVNSGWTPTQAFFSQRPPRTWSPATCPVTGGICPGA</sequence>
<organism evidence="1 2">
    <name type="scientific">Agromyces salentinus</name>
    <dbReference type="NCBI Taxonomy" id="269421"/>
    <lineage>
        <taxon>Bacteria</taxon>
        <taxon>Bacillati</taxon>
        <taxon>Actinomycetota</taxon>
        <taxon>Actinomycetes</taxon>
        <taxon>Micrococcales</taxon>
        <taxon>Microbacteriaceae</taxon>
        <taxon>Agromyces</taxon>
    </lineage>
</organism>
<accession>A0ABP4Z2Z9</accession>
<dbReference type="Proteomes" id="UP001501746">
    <property type="component" value="Unassembled WGS sequence"/>
</dbReference>
<evidence type="ECO:0008006" key="3">
    <source>
        <dbReference type="Google" id="ProtNLM"/>
    </source>
</evidence>
<dbReference type="EMBL" id="BAAANK010000007">
    <property type="protein sequence ID" value="GAA1838576.1"/>
    <property type="molecule type" value="Genomic_DNA"/>
</dbReference>
<dbReference type="Gene3D" id="3.40.50.2020">
    <property type="match status" value="1"/>
</dbReference>
<dbReference type="SUPFAM" id="SSF53271">
    <property type="entry name" value="PRTase-like"/>
    <property type="match status" value="1"/>
</dbReference>